<dbReference type="SUPFAM" id="SSF46785">
    <property type="entry name" value="Winged helix' DNA-binding domain"/>
    <property type="match status" value="1"/>
</dbReference>
<reference evidence="6 7" key="1">
    <citation type="submission" date="2024-06" db="EMBL/GenBank/DDBJ databases">
        <title>Sorghum-associated microbial communities from plants grown in Nebraska, USA.</title>
        <authorList>
            <person name="Schachtman D."/>
        </authorList>
    </citation>
    <scope>NUCLEOTIDE SEQUENCE [LARGE SCALE GENOMIC DNA]</scope>
    <source>
        <strain evidence="6 7">2709</strain>
    </source>
</reference>
<dbReference type="InterPro" id="IPR000847">
    <property type="entry name" value="LysR_HTH_N"/>
</dbReference>
<feature type="domain" description="HTH lysR-type" evidence="5">
    <location>
        <begin position="1"/>
        <end position="58"/>
    </location>
</feature>
<dbReference type="PRINTS" id="PR00039">
    <property type="entry name" value="HTHLYSR"/>
</dbReference>
<dbReference type="InterPro" id="IPR005119">
    <property type="entry name" value="LysR_subst-bd"/>
</dbReference>
<dbReference type="EMBL" id="JBEPSH010000022">
    <property type="protein sequence ID" value="MET4580504.1"/>
    <property type="molecule type" value="Genomic_DNA"/>
</dbReference>
<keyword evidence="7" id="KW-1185">Reference proteome</keyword>
<comment type="similarity">
    <text evidence="1">Belongs to the LysR transcriptional regulatory family.</text>
</comment>
<dbReference type="RefSeq" id="WP_354449485.1">
    <property type="nucleotide sequence ID" value="NZ_JBEPSH010000022.1"/>
</dbReference>
<dbReference type="InterPro" id="IPR050950">
    <property type="entry name" value="HTH-type_LysR_regulators"/>
</dbReference>
<evidence type="ECO:0000256" key="4">
    <source>
        <dbReference type="ARBA" id="ARBA00023163"/>
    </source>
</evidence>
<accession>A0ABV2QHI2</accession>
<evidence type="ECO:0000259" key="5">
    <source>
        <dbReference type="PROSITE" id="PS50931"/>
    </source>
</evidence>
<evidence type="ECO:0000256" key="3">
    <source>
        <dbReference type="ARBA" id="ARBA00023125"/>
    </source>
</evidence>
<dbReference type="InterPro" id="IPR036388">
    <property type="entry name" value="WH-like_DNA-bd_sf"/>
</dbReference>
<evidence type="ECO:0000256" key="1">
    <source>
        <dbReference type="ARBA" id="ARBA00009437"/>
    </source>
</evidence>
<organism evidence="6 7">
    <name type="scientific">Ottowia thiooxydans</name>
    <dbReference type="NCBI Taxonomy" id="219182"/>
    <lineage>
        <taxon>Bacteria</taxon>
        <taxon>Pseudomonadati</taxon>
        <taxon>Pseudomonadota</taxon>
        <taxon>Betaproteobacteria</taxon>
        <taxon>Burkholderiales</taxon>
        <taxon>Comamonadaceae</taxon>
        <taxon>Ottowia</taxon>
    </lineage>
</organism>
<dbReference type="Pfam" id="PF03466">
    <property type="entry name" value="LysR_substrate"/>
    <property type="match status" value="1"/>
</dbReference>
<dbReference type="PROSITE" id="PS50931">
    <property type="entry name" value="HTH_LYSR"/>
    <property type="match status" value="1"/>
</dbReference>
<proteinExistence type="inferred from homology"/>
<keyword evidence="4" id="KW-0804">Transcription</keyword>
<evidence type="ECO:0000256" key="2">
    <source>
        <dbReference type="ARBA" id="ARBA00023015"/>
    </source>
</evidence>
<keyword evidence="3" id="KW-0238">DNA-binding</keyword>
<keyword evidence="2" id="KW-0805">Transcription regulation</keyword>
<dbReference type="Pfam" id="PF00126">
    <property type="entry name" value="HTH_1"/>
    <property type="match status" value="1"/>
</dbReference>
<dbReference type="SUPFAM" id="SSF53850">
    <property type="entry name" value="Periplasmic binding protein-like II"/>
    <property type="match status" value="1"/>
</dbReference>
<dbReference type="Gene3D" id="3.40.190.290">
    <property type="match status" value="1"/>
</dbReference>
<dbReference type="Gene3D" id="1.10.10.10">
    <property type="entry name" value="Winged helix-like DNA-binding domain superfamily/Winged helix DNA-binding domain"/>
    <property type="match status" value="1"/>
</dbReference>
<comment type="caution">
    <text evidence="6">The sequence shown here is derived from an EMBL/GenBank/DDBJ whole genome shotgun (WGS) entry which is preliminary data.</text>
</comment>
<dbReference type="InterPro" id="IPR036390">
    <property type="entry name" value="WH_DNA-bd_sf"/>
</dbReference>
<name>A0ABV2QHI2_9BURK</name>
<sequence>MDLKQLEHFVAVVERGSISRAAAALHLAQPSVSKQMTLLEKSLGQRLLERTGRGVTPTEAGRALLGHARTMLNAAAQARLEITDMCEEPTGKVVVGLPNRVALGLCVPLLKEFRKRMPKAMLSVQEGLSVPLREGLIQGRIDIAMMFDPVPTPLLSFEMVMRESLMLFAPANHRMPSQIAPKDIKKYALVLPTAPNPIRNLVDTTLLPYDLALNIIAEVGAVQSALTMVEAGIACSILPESALYISRRPHMMQRIPIGPPVTWNTLMLAQPVARPASRLVQETAKLLRTLDFRTLDKPTS</sequence>
<evidence type="ECO:0000313" key="7">
    <source>
        <dbReference type="Proteomes" id="UP001549320"/>
    </source>
</evidence>
<dbReference type="Proteomes" id="UP001549320">
    <property type="component" value="Unassembled WGS sequence"/>
</dbReference>
<gene>
    <name evidence="6" type="ORF">ABIE13_005651</name>
</gene>
<evidence type="ECO:0000313" key="6">
    <source>
        <dbReference type="EMBL" id="MET4580504.1"/>
    </source>
</evidence>
<protein>
    <submittedName>
        <fullName evidence="6">LysR family nitrogen assimilation transcriptional regulator</fullName>
    </submittedName>
</protein>
<dbReference type="PANTHER" id="PTHR30419">
    <property type="entry name" value="HTH-TYPE TRANSCRIPTIONAL REGULATOR YBHD"/>
    <property type="match status" value="1"/>
</dbReference>